<keyword evidence="2" id="KW-0540">Nuclease</keyword>
<sequence>MTESPILRRILLALGARDSVRLFRNNVGVAVYPDGSRVVYGLAPGSPDLIGLTSITVTPDMIGRRLAVFTAIEVKAPRGRPTDAQRAFVAMVQRMGGIAGIARSPEEAAALLAAGPGQVSS</sequence>
<dbReference type="Pfam" id="PF08774">
    <property type="entry name" value="VRR_NUC"/>
    <property type="match status" value="1"/>
</dbReference>
<evidence type="ECO:0000256" key="3">
    <source>
        <dbReference type="ARBA" id="ARBA00022801"/>
    </source>
</evidence>
<organism evidence="5 6">
    <name type="scientific">Azospirillum thermophilum</name>
    <dbReference type="NCBI Taxonomy" id="2202148"/>
    <lineage>
        <taxon>Bacteria</taxon>
        <taxon>Pseudomonadati</taxon>
        <taxon>Pseudomonadota</taxon>
        <taxon>Alphaproteobacteria</taxon>
        <taxon>Rhodospirillales</taxon>
        <taxon>Azospirillaceae</taxon>
        <taxon>Azospirillum</taxon>
    </lineage>
</organism>
<dbReference type="GO" id="GO:0004518">
    <property type="term" value="F:nuclease activity"/>
    <property type="evidence" value="ECO:0007669"/>
    <property type="project" value="UniProtKB-KW"/>
</dbReference>
<comment type="cofactor">
    <cofactor evidence="1">
        <name>Mg(2+)</name>
        <dbReference type="ChEBI" id="CHEBI:18420"/>
    </cofactor>
</comment>
<feature type="domain" description="VRR-NUC" evidence="4">
    <location>
        <begin position="41"/>
        <end position="104"/>
    </location>
</feature>
<evidence type="ECO:0000313" key="5">
    <source>
        <dbReference type="EMBL" id="AWK85047.1"/>
    </source>
</evidence>
<keyword evidence="6" id="KW-1185">Reference proteome</keyword>
<name>A0A2S2CL58_9PROT</name>
<accession>A0A2S2CL58</accession>
<evidence type="ECO:0000313" key="6">
    <source>
        <dbReference type="Proteomes" id="UP000245629"/>
    </source>
</evidence>
<dbReference type="GO" id="GO:0003676">
    <property type="term" value="F:nucleic acid binding"/>
    <property type="evidence" value="ECO:0007669"/>
    <property type="project" value="InterPro"/>
</dbReference>
<dbReference type="InterPro" id="IPR014883">
    <property type="entry name" value="VRR_NUC"/>
</dbReference>
<dbReference type="InterPro" id="IPR011856">
    <property type="entry name" value="tRNA_endonuc-like_dom_sf"/>
</dbReference>
<evidence type="ECO:0000256" key="2">
    <source>
        <dbReference type="ARBA" id="ARBA00022722"/>
    </source>
</evidence>
<dbReference type="RefSeq" id="WP_109323885.1">
    <property type="nucleotide sequence ID" value="NZ_CP029352.1"/>
</dbReference>
<dbReference type="Proteomes" id="UP000245629">
    <property type="component" value="Chromosome 1"/>
</dbReference>
<keyword evidence="3" id="KW-0378">Hydrolase</keyword>
<evidence type="ECO:0000259" key="4">
    <source>
        <dbReference type="Pfam" id="PF08774"/>
    </source>
</evidence>
<dbReference type="Gene3D" id="3.40.1350.10">
    <property type="match status" value="1"/>
</dbReference>
<dbReference type="EMBL" id="CP029352">
    <property type="protein sequence ID" value="AWK85047.1"/>
    <property type="molecule type" value="Genomic_DNA"/>
</dbReference>
<gene>
    <name evidence="5" type="ORF">DEW08_01580</name>
</gene>
<evidence type="ECO:0000256" key="1">
    <source>
        <dbReference type="ARBA" id="ARBA00001946"/>
    </source>
</evidence>
<protein>
    <submittedName>
        <fullName evidence="5">VRR-NUC domain-containing protein</fullName>
    </submittedName>
</protein>
<dbReference type="OrthoDB" id="558513at2"/>
<dbReference type="GO" id="GO:0016788">
    <property type="term" value="F:hydrolase activity, acting on ester bonds"/>
    <property type="evidence" value="ECO:0007669"/>
    <property type="project" value="InterPro"/>
</dbReference>
<proteinExistence type="predicted"/>
<dbReference type="AlphaFoldDB" id="A0A2S2CL58"/>
<reference evidence="6" key="1">
    <citation type="submission" date="2018-05" db="EMBL/GenBank/DDBJ databases">
        <title>Azospirillum thermophila sp. nov., a novel isolated from hot spring.</title>
        <authorList>
            <person name="Zhao Z."/>
        </authorList>
    </citation>
    <scope>NUCLEOTIDE SEQUENCE [LARGE SCALE GENOMIC DNA]</scope>
    <source>
        <strain evidence="6">CFH 70021</strain>
    </source>
</reference>
<dbReference type="KEGG" id="azz:DEW08_01580"/>